<sequence>MADLAQVTKSLGDMVLSAEPVQLSAVLESFSSALLGSRDPVMREAFLEAVLDVLKPRGDTSDKGRLVVLHDAALTTLPSFLPILPDEHAREFLDLLAAHGDAREVVLGLNLAVNEITELADPYAISDGEEDEEDEINWASAFPQLEAILDMYAAAVPRLQTKRSTPTLLSMQDVLIPLFKAVPTSAPPEIAVDLSRSILTRTAKLVEAAWEWQATTEDKGGEQNAVLTDILNHATMVFGPNVSAELTPRQFLAAFPRYAGLHEEDGWEGGQAALDSAAAACAMLGIDSAGLTERIRSSSAVRPQSSIASLILLASAPLSEFPASTLEDAMPVLSICLNGSAADAGTALVWALVRADVTVQYDQVTFLLEHIMPLIQLHQNANTRLALHKLLGALIGAVKSPRDEIKLFEQLLEPTNPFENVRVLAISLLRDALSNSALLTPFLTDTITPILYRLPPVDSPLGLTLPKLLESFWPAWLTESANLVWFFLERDVENTSGFADQARLTSLRNLWLSAVAAKAKKWAEEARGGQGERILDGLVDGCARATAAIDAKTA</sequence>
<organism evidence="1 2">
    <name type="scientific">Cutaneotrichosporon spelunceum</name>
    <dbReference type="NCBI Taxonomy" id="1672016"/>
    <lineage>
        <taxon>Eukaryota</taxon>
        <taxon>Fungi</taxon>
        <taxon>Dikarya</taxon>
        <taxon>Basidiomycota</taxon>
        <taxon>Agaricomycotina</taxon>
        <taxon>Tremellomycetes</taxon>
        <taxon>Trichosporonales</taxon>
        <taxon>Trichosporonaceae</taxon>
        <taxon>Cutaneotrichosporon</taxon>
    </lineage>
</organism>
<keyword evidence="2" id="KW-1185">Reference proteome</keyword>
<name>A0AAD3TZM5_9TREE</name>
<evidence type="ECO:0008006" key="3">
    <source>
        <dbReference type="Google" id="ProtNLM"/>
    </source>
</evidence>
<reference evidence="1" key="2">
    <citation type="submission" date="2023-06" db="EMBL/GenBank/DDBJ databases">
        <authorList>
            <person name="Kobayashi Y."/>
            <person name="Kayamori A."/>
            <person name="Aoki K."/>
            <person name="Shiwa Y."/>
            <person name="Fujita N."/>
            <person name="Sugita T."/>
            <person name="Iwasaki W."/>
            <person name="Tanaka N."/>
            <person name="Takashima M."/>
        </authorList>
    </citation>
    <scope>NUCLEOTIDE SEQUENCE</scope>
    <source>
        <strain evidence="1">HIS016</strain>
    </source>
</reference>
<dbReference type="SUPFAM" id="SSF48371">
    <property type="entry name" value="ARM repeat"/>
    <property type="match status" value="1"/>
</dbReference>
<dbReference type="InterPro" id="IPR016024">
    <property type="entry name" value="ARM-type_fold"/>
</dbReference>
<evidence type="ECO:0000313" key="2">
    <source>
        <dbReference type="Proteomes" id="UP001222932"/>
    </source>
</evidence>
<proteinExistence type="predicted"/>
<dbReference type="AlphaFoldDB" id="A0AAD3TZM5"/>
<protein>
    <recommendedName>
        <fullName evidence="3">ARM repeat-containing protein</fullName>
    </recommendedName>
</protein>
<dbReference type="Proteomes" id="UP001222932">
    <property type="component" value="Unassembled WGS sequence"/>
</dbReference>
<reference evidence="1" key="1">
    <citation type="journal article" date="2023" name="BMC Genomics">
        <title>Chromosome-level genome assemblies of Cutaneotrichosporon spp. (Trichosporonales, Basidiomycota) reveal imbalanced evolution between nucleotide sequences and chromosome synteny.</title>
        <authorList>
            <person name="Kobayashi Y."/>
            <person name="Kayamori A."/>
            <person name="Aoki K."/>
            <person name="Shiwa Y."/>
            <person name="Matsutani M."/>
            <person name="Fujita N."/>
            <person name="Sugita T."/>
            <person name="Iwasaki W."/>
            <person name="Tanaka N."/>
            <person name="Takashima M."/>
        </authorList>
    </citation>
    <scope>NUCLEOTIDE SEQUENCE</scope>
    <source>
        <strain evidence="1">HIS016</strain>
    </source>
</reference>
<comment type="caution">
    <text evidence="1">The sequence shown here is derived from an EMBL/GenBank/DDBJ whole genome shotgun (WGS) entry which is preliminary data.</text>
</comment>
<dbReference type="EMBL" id="BTCM01000008">
    <property type="protein sequence ID" value="GMK59479.1"/>
    <property type="molecule type" value="Genomic_DNA"/>
</dbReference>
<accession>A0AAD3TZM5</accession>
<evidence type="ECO:0000313" key="1">
    <source>
        <dbReference type="EMBL" id="GMK59479.1"/>
    </source>
</evidence>
<gene>
    <name evidence="1" type="ORF">CspeluHIS016_0800850</name>
</gene>